<protein>
    <submittedName>
        <fullName evidence="10">MFS transporter</fullName>
    </submittedName>
</protein>
<sequence>MNSASSSTRTARSAPQQAPGDAVRPKHSGANRWLALVVLSLAQLMDILDSTIMAIALPSAQHDLGFPADYRQWVLTGYALAFGSLLLLGGRLSDFFGRKRLFLIGVGGFALASAVGGAAGDFTTLLAARIGQGAFAAMLAPAALSLLSITFADNAKERGRAFGIFGAISGAGGAVGLLLGGVLTQSLSWRWCLYVNLIIAAVAFVGGLYLLHDGDRPRRVRLDLKGTVTVVLGLIGIVFGLGTAETNGWHDVRTLGPVIAGVVLIAVFVLIERRTAHPLLPLRVILDRVRGAAYLTMGIAGIGMFAVMLFLTYYLENTLGFTPIQTGLAFLPMIGLVMTGAVFSGAVLLPRTGPRPLVPIGCLLAAIGMVILTGIGAGSSYGANVLPALLVTGAGFGFIFGPVQNAATSGVRSHDAGVASALVTTAQQIGGSIGTAVFSSLTTTAIASYLSAHLATATQPATIAEATFAGYHLVFWVAAAVFLSSAVLAALLFRSGALPVAAGHASAADHDEEHTP</sequence>
<dbReference type="Pfam" id="PF07690">
    <property type="entry name" value="MFS_1"/>
    <property type="match status" value="1"/>
</dbReference>
<reference evidence="10 11" key="1">
    <citation type="submission" date="2021-07" db="EMBL/GenBank/DDBJ databases">
        <title>Whole Genome Sequence of Nocardia Iowensis.</title>
        <authorList>
            <person name="Lamm A."/>
            <person name="Collins-Fairclough A.M."/>
            <person name="Bunk B."/>
            <person name="Sproer C."/>
        </authorList>
    </citation>
    <scope>NUCLEOTIDE SEQUENCE [LARGE SCALE GENOMIC DNA]</scope>
    <source>
        <strain evidence="10 11">NRRL 5646</strain>
    </source>
</reference>
<evidence type="ECO:0000256" key="1">
    <source>
        <dbReference type="ARBA" id="ARBA00004651"/>
    </source>
</evidence>
<evidence type="ECO:0000313" key="10">
    <source>
        <dbReference type="EMBL" id="QXN94469.1"/>
    </source>
</evidence>
<evidence type="ECO:0000313" key="11">
    <source>
        <dbReference type="Proteomes" id="UP000694257"/>
    </source>
</evidence>
<feature type="transmembrane region" description="Helical" evidence="8">
    <location>
        <begin position="33"/>
        <end position="58"/>
    </location>
</feature>
<feature type="transmembrane region" description="Helical" evidence="8">
    <location>
        <begin position="254"/>
        <end position="271"/>
    </location>
</feature>
<feature type="transmembrane region" description="Helical" evidence="8">
    <location>
        <begin position="222"/>
        <end position="242"/>
    </location>
</feature>
<feature type="transmembrane region" description="Helical" evidence="8">
    <location>
        <begin position="70"/>
        <end position="89"/>
    </location>
</feature>
<feature type="transmembrane region" description="Helical" evidence="8">
    <location>
        <begin position="327"/>
        <end position="349"/>
    </location>
</feature>
<evidence type="ECO:0000256" key="8">
    <source>
        <dbReference type="SAM" id="Phobius"/>
    </source>
</evidence>
<feature type="transmembrane region" description="Helical" evidence="8">
    <location>
        <begin position="381"/>
        <end position="403"/>
    </location>
</feature>
<dbReference type="PANTHER" id="PTHR42718:SF46">
    <property type="entry name" value="BLR6921 PROTEIN"/>
    <property type="match status" value="1"/>
</dbReference>
<evidence type="ECO:0000256" key="6">
    <source>
        <dbReference type="ARBA" id="ARBA00023136"/>
    </source>
</evidence>
<keyword evidence="5 8" id="KW-1133">Transmembrane helix</keyword>
<proteinExistence type="predicted"/>
<feature type="compositionally biased region" description="Low complexity" evidence="7">
    <location>
        <begin position="1"/>
        <end position="14"/>
    </location>
</feature>
<keyword evidence="2" id="KW-0813">Transport</keyword>
<evidence type="ECO:0000256" key="2">
    <source>
        <dbReference type="ARBA" id="ARBA00022448"/>
    </source>
</evidence>
<dbReference type="EMBL" id="CP078145">
    <property type="protein sequence ID" value="QXN94469.1"/>
    <property type="molecule type" value="Genomic_DNA"/>
</dbReference>
<feature type="transmembrane region" description="Helical" evidence="8">
    <location>
        <begin position="161"/>
        <end position="182"/>
    </location>
</feature>
<dbReference type="InterPro" id="IPR005829">
    <property type="entry name" value="Sugar_transporter_CS"/>
</dbReference>
<dbReference type="RefSeq" id="WP_218477027.1">
    <property type="nucleotide sequence ID" value="NZ_BAABJN010000015.1"/>
</dbReference>
<accession>A0ABX8RXR6</accession>
<feature type="transmembrane region" description="Helical" evidence="8">
    <location>
        <begin position="356"/>
        <end position="375"/>
    </location>
</feature>
<keyword evidence="4 8" id="KW-0812">Transmembrane</keyword>
<feature type="transmembrane region" description="Helical" evidence="8">
    <location>
        <begin position="188"/>
        <end position="210"/>
    </location>
</feature>
<dbReference type="PROSITE" id="PS00216">
    <property type="entry name" value="SUGAR_TRANSPORT_1"/>
    <property type="match status" value="1"/>
</dbReference>
<dbReference type="InterPro" id="IPR004638">
    <property type="entry name" value="EmrB-like"/>
</dbReference>
<dbReference type="Proteomes" id="UP000694257">
    <property type="component" value="Chromosome"/>
</dbReference>
<evidence type="ECO:0000256" key="3">
    <source>
        <dbReference type="ARBA" id="ARBA00022475"/>
    </source>
</evidence>
<feature type="transmembrane region" description="Helical" evidence="8">
    <location>
        <begin position="101"/>
        <end position="120"/>
    </location>
</feature>
<keyword evidence="11" id="KW-1185">Reference proteome</keyword>
<feature type="transmembrane region" description="Helical" evidence="8">
    <location>
        <begin position="473"/>
        <end position="493"/>
    </location>
</feature>
<gene>
    <name evidence="10" type="ORF">KV110_16280</name>
</gene>
<dbReference type="PANTHER" id="PTHR42718">
    <property type="entry name" value="MAJOR FACILITATOR SUPERFAMILY MULTIDRUG TRANSPORTER MFSC"/>
    <property type="match status" value="1"/>
</dbReference>
<dbReference type="NCBIfam" id="TIGR00711">
    <property type="entry name" value="efflux_EmrB"/>
    <property type="match status" value="1"/>
</dbReference>
<name>A0ABX8RXR6_NOCIO</name>
<keyword evidence="3" id="KW-1003">Cell membrane</keyword>
<feature type="region of interest" description="Disordered" evidence="7">
    <location>
        <begin position="1"/>
        <end position="26"/>
    </location>
</feature>
<evidence type="ECO:0000256" key="4">
    <source>
        <dbReference type="ARBA" id="ARBA00022692"/>
    </source>
</evidence>
<feature type="domain" description="Major facilitator superfamily (MFS) profile" evidence="9">
    <location>
        <begin position="35"/>
        <end position="497"/>
    </location>
</feature>
<organism evidence="10 11">
    <name type="scientific">Nocardia iowensis</name>
    <dbReference type="NCBI Taxonomy" id="204891"/>
    <lineage>
        <taxon>Bacteria</taxon>
        <taxon>Bacillati</taxon>
        <taxon>Actinomycetota</taxon>
        <taxon>Actinomycetes</taxon>
        <taxon>Mycobacteriales</taxon>
        <taxon>Nocardiaceae</taxon>
        <taxon>Nocardia</taxon>
    </lineage>
</organism>
<dbReference type="InterPro" id="IPR020846">
    <property type="entry name" value="MFS_dom"/>
</dbReference>
<dbReference type="PROSITE" id="PS50850">
    <property type="entry name" value="MFS"/>
    <property type="match status" value="1"/>
</dbReference>
<evidence type="ECO:0000256" key="7">
    <source>
        <dbReference type="SAM" id="MobiDB-lite"/>
    </source>
</evidence>
<feature type="transmembrane region" description="Helical" evidence="8">
    <location>
        <begin position="126"/>
        <end position="149"/>
    </location>
</feature>
<dbReference type="InterPro" id="IPR011701">
    <property type="entry name" value="MFS"/>
</dbReference>
<comment type="subcellular location">
    <subcellularLocation>
        <location evidence="1">Cell membrane</location>
        <topology evidence="1">Multi-pass membrane protein</topology>
    </subcellularLocation>
</comment>
<dbReference type="CDD" id="cd17321">
    <property type="entry name" value="MFS_MMR_MDR_like"/>
    <property type="match status" value="1"/>
</dbReference>
<evidence type="ECO:0000256" key="5">
    <source>
        <dbReference type="ARBA" id="ARBA00022989"/>
    </source>
</evidence>
<feature type="transmembrane region" description="Helical" evidence="8">
    <location>
        <begin position="292"/>
        <end position="315"/>
    </location>
</feature>
<evidence type="ECO:0000259" key="9">
    <source>
        <dbReference type="PROSITE" id="PS50850"/>
    </source>
</evidence>
<keyword evidence="6 8" id="KW-0472">Membrane</keyword>